<dbReference type="VEuPathDB" id="ToxoDB:ETH_00000040"/>
<evidence type="ECO:0000256" key="1">
    <source>
        <dbReference type="SAM" id="MobiDB-lite"/>
    </source>
</evidence>
<gene>
    <name evidence="2" type="ORF">ETH_00000040</name>
</gene>
<dbReference type="EMBL" id="HG675721">
    <property type="protein sequence ID" value="CDJ42471.1"/>
    <property type="molecule type" value="Genomic_DNA"/>
</dbReference>
<feature type="region of interest" description="Disordered" evidence="1">
    <location>
        <begin position="298"/>
        <end position="382"/>
    </location>
</feature>
<feature type="compositionally biased region" description="Low complexity" evidence="1">
    <location>
        <begin position="483"/>
        <end position="497"/>
    </location>
</feature>
<reference evidence="2" key="1">
    <citation type="submission" date="2013-10" db="EMBL/GenBank/DDBJ databases">
        <title>Genomic analysis of the causative agents of coccidiosis in chickens.</title>
        <authorList>
            <person name="Reid A.J."/>
            <person name="Blake D."/>
            <person name="Billington K."/>
            <person name="Browne H."/>
            <person name="Dunn M."/>
            <person name="Hung S."/>
            <person name="Kawahara F."/>
            <person name="Miranda-Saavedra D."/>
            <person name="Mourier T."/>
            <person name="Nagra H."/>
            <person name="Otto T.D."/>
            <person name="Rawlings N."/>
            <person name="Sanchez A."/>
            <person name="Sanders M."/>
            <person name="Subramaniam C."/>
            <person name="Tay Y."/>
            <person name="Dear P."/>
            <person name="Doerig C."/>
            <person name="Gruber A."/>
            <person name="Parkinson J."/>
            <person name="Shirley M."/>
            <person name="Wan K.L."/>
            <person name="Berriman M."/>
            <person name="Tomley F."/>
            <person name="Pain A."/>
        </authorList>
    </citation>
    <scope>NUCLEOTIDE SEQUENCE [LARGE SCALE GENOMIC DNA]</scope>
    <source>
        <strain evidence="2">Houghton</strain>
    </source>
</reference>
<proteinExistence type="predicted"/>
<feature type="region of interest" description="Disordered" evidence="1">
    <location>
        <begin position="483"/>
        <end position="575"/>
    </location>
</feature>
<dbReference type="RefSeq" id="XP_013233221.1">
    <property type="nucleotide sequence ID" value="XM_013377767.1"/>
</dbReference>
<accession>U6KWZ4</accession>
<feature type="region of interest" description="Disordered" evidence="1">
    <location>
        <begin position="824"/>
        <end position="843"/>
    </location>
</feature>
<sequence length="1116" mass="117188">MAQMLLATGEVCSKHPGTPPFLGSEGERPLGVGSCVPPVNSPLPLQLQQSYSLWPYACEQAAAALPVSNSACRPPAGSQIQPVGTPLTTPLQLQVGSGTPSCLGVEGRRLAAPAVNAAVESSATPGGPSSGLWVSGGAACNGGPVTTSCPSPCSTVASYSSCHVSCLGKPLQHAPVSCFQTVLMGSPLGSSGHVVQHARSTHQQHLLAQQPCQQNVLLQQHLVQQHLVHTPIMQQQVPQQPGGGLSLCIRPEISSTITTALRSYLSTVVSEVYKEVRGSWGSSKGCCAQLQHLPVCRKDREGGSSPIGTSSTATTSGGLEEEEDSAFCSSGSNGSNISATTSSTSKCRDTVHAPVGLPKGLSSDDAQSALQSGAASSSGADDGITEGKWSLLCKPEGYSGSNSSAAQRTRTAGAAGEEAFHLDAIKNCPPHQLAKYLTLLLPFLSESPRELRAINPRCFQETRTQLETLYQRFQEQRHLLQIPSQQQPHQHQLPVQHQHVHLRQQHPHQPIRLQQQQQPMALQQPPHHQPIALQQHHQPELRLHPTQQISLQHQQQSMQQPKQDASVEQPQQLAMPQQQLPTLLQQQQQLAHATGLSTAQTGFAAGCCSALREAAATPSPATGTTATAASGFSNPDGQYGGAVVAQSWQGTDAAAAPAPDGVRGQGRGRSSWPVDDSLRWGPPASPGCSVGTPYGYIGTAPAAASGKRDCQGNCSASSGDPSAMVQLPRAVLQPSVPAPAAQATETPSGPGDDCVVPKICIGTLSPCAQDGFSFPGRMVMPWGSRGSLGRPSPPSVGTLATMESAAAASPQCLWPISSSTATTAAHSSTTATPPGTAPTSTTTTILPPMRKKLIPAELGSVISAEGLGRSPRGNVRVCHSPPHNAWLVLCCAGGVESRAFSVLQLGYEGAKRVALLYAAQCRRHLNSRRSAAAKTSTSVGSAPDGAPDRPSKVRNLEELSPGVAASGLGSTGPPGGPFNLIDCSGDVPYTTRSDVSASRVARLSRRAMELPYVHGVRFEAETFAWVAQMRGEARRFLVKKHGFIKSRLCAVEKIQAWRATLPQATLEHELKVEQEVLEMLRSSAAHSAPVEPVPVEPNLQQLDAPDFRETSGTLDF</sequence>
<dbReference type="VEuPathDB" id="ToxoDB:ETH2_1020800"/>
<dbReference type="OrthoDB" id="346650at2759"/>
<feature type="compositionally biased region" description="Polar residues" evidence="1">
    <location>
        <begin position="327"/>
        <end position="345"/>
    </location>
</feature>
<feature type="compositionally biased region" description="Low complexity" evidence="1">
    <location>
        <begin position="303"/>
        <end position="318"/>
    </location>
</feature>
<feature type="compositionally biased region" description="Low complexity" evidence="1">
    <location>
        <begin position="928"/>
        <end position="938"/>
    </location>
</feature>
<dbReference type="AlphaFoldDB" id="U6KWZ4"/>
<reference evidence="2" key="2">
    <citation type="submission" date="2013-10" db="EMBL/GenBank/DDBJ databases">
        <authorList>
            <person name="Aslett M."/>
        </authorList>
    </citation>
    <scope>NUCLEOTIDE SEQUENCE [LARGE SCALE GENOMIC DNA]</scope>
    <source>
        <strain evidence="2">Houghton</strain>
    </source>
</reference>
<feature type="compositionally biased region" description="Low complexity" evidence="1">
    <location>
        <begin position="507"/>
        <end position="530"/>
    </location>
</feature>
<feature type="region of interest" description="Disordered" evidence="1">
    <location>
        <begin position="928"/>
        <end position="953"/>
    </location>
</feature>
<evidence type="ECO:0000313" key="3">
    <source>
        <dbReference type="Proteomes" id="UP000030747"/>
    </source>
</evidence>
<organism evidence="2 3">
    <name type="scientific">Eimeria tenella</name>
    <name type="common">Coccidian parasite</name>
    <dbReference type="NCBI Taxonomy" id="5802"/>
    <lineage>
        <taxon>Eukaryota</taxon>
        <taxon>Sar</taxon>
        <taxon>Alveolata</taxon>
        <taxon>Apicomplexa</taxon>
        <taxon>Conoidasida</taxon>
        <taxon>Coccidia</taxon>
        <taxon>Eucoccidiorida</taxon>
        <taxon>Eimeriorina</taxon>
        <taxon>Eimeriidae</taxon>
        <taxon>Eimeria</taxon>
    </lineage>
</organism>
<dbReference type="GeneID" id="25249235"/>
<feature type="compositionally biased region" description="Low complexity" evidence="1">
    <location>
        <begin position="547"/>
        <end position="575"/>
    </location>
</feature>
<feature type="region of interest" description="Disordered" evidence="1">
    <location>
        <begin position="651"/>
        <end position="684"/>
    </location>
</feature>
<name>U6KWZ4_EIMTE</name>
<evidence type="ECO:0000313" key="2">
    <source>
        <dbReference type="EMBL" id="CDJ42471.1"/>
    </source>
</evidence>
<feature type="compositionally biased region" description="Low complexity" evidence="1">
    <location>
        <begin position="361"/>
        <end position="382"/>
    </location>
</feature>
<dbReference type="OMA" id="LRWGPHA"/>
<protein>
    <submittedName>
        <fullName evidence="2">Uncharacterized protein</fullName>
    </submittedName>
</protein>
<dbReference type="Proteomes" id="UP000030747">
    <property type="component" value="Unassembled WGS sequence"/>
</dbReference>
<feature type="region of interest" description="Disordered" evidence="1">
    <location>
        <begin position="1087"/>
        <end position="1116"/>
    </location>
</feature>
<keyword evidence="3" id="KW-1185">Reference proteome</keyword>